<proteinExistence type="predicted"/>
<reference evidence="2 3" key="1">
    <citation type="journal article" date="2023" name="Mol. Biol. Evol.">
        <title>Genomics of Secondarily Temperate Adaptation in the Only Non-Antarctic Icefish.</title>
        <authorList>
            <person name="Rivera-Colon A.G."/>
            <person name="Rayamajhi N."/>
            <person name="Minhas B.F."/>
            <person name="Madrigal G."/>
            <person name="Bilyk K.T."/>
            <person name="Yoon V."/>
            <person name="Hune M."/>
            <person name="Gregory S."/>
            <person name="Cheng C.H.C."/>
            <person name="Catchen J.M."/>
        </authorList>
    </citation>
    <scope>NUCLEOTIDE SEQUENCE [LARGE SCALE GENOMIC DNA]</scope>
    <source>
        <strain evidence="2">JC2023a</strain>
    </source>
</reference>
<gene>
    <name evidence="2" type="ORF">CesoFtcFv8_001153</name>
</gene>
<feature type="region of interest" description="Disordered" evidence="1">
    <location>
        <begin position="113"/>
        <end position="148"/>
    </location>
</feature>
<feature type="region of interest" description="Disordered" evidence="1">
    <location>
        <begin position="1"/>
        <end position="30"/>
    </location>
</feature>
<dbReference type="AlphaFoldDB" id="A0AAN8D7Q2"/>
<dbReference type="Proteomes" id="UP001335648">
    <property type="component" value="Unassembled WGS sequence"/>
</dbReference>
<comment type="caution">
    <text evidence="2">The sequence shown here is derived from an EMBL/GenBank/DDBJ whole genome shotgun (WGS) entry which is preliminary data.</text>
</comment>
<feature type="region of interest" description="Disordered" evidence="1">
    <location>
        <begin position="44"/>
        <end position="98"/>
    </location>
</feature>
<dbReference type="EMBL" id="JAULUE010002046">
    <property type="protein sequence ID" value="KAK5915573.1"/>
    <property type="molecule type" value="Genomic_DNA"/>
</dbReference>
<evidence type="ECO:0000313" key="2">
    <source>
        <dbReference type="EMBL" id="KAK5915573.1"/>
    </source>
</evidence>
<sequence length="148" mass="16003">MTGKQTNQWTHTLRVNHSSPSAGSFTSPLPPQIKDSFLLLLQTCASKPPLPNPPQPSSKSGYPEGRGHTESRVHPGVSSSAQPKSRKPSYPLPGQIESSWHVSALQRAEGAQFTAEQLGIKPGQNGPTFTRASRVRMPNLNDLKETAL</sequence>
<accession>A0AAN8D7Q2</accession>
<feature type="compositionally biased region" description="Polar residues" evidence="1">
    <location>
        <begin position="1"/>
        <end position="27"/>
    </location>
</feature>
<evidence type="ECO:0000313" key="3">
    <source>
        <dbReference type="Proteomes" id="UP001335648"/>
    </source>
</evidence>
<organism evidence="2 3">
    <name type="scientific">Champsocephalus esox</name>
    <name type="common">pike icefish</name>
    <dbReference type="NCBI Taxonomy" id="159716"/>
    <lineage>
        <taxon>Eukaryota</taxon>
        <taxon>Metazoa</taxon>
        <taxon>Chordata</taxon>
        <taxon>Craniata</taxon>
        <taxon>Vertebrata</taxon>
        <taxon>Euteleostomi</taxon>
        <taxon>Actinopterygii</taxon>
        <taxon>Neopterygii</taxon>
        <taxon>Teleostei</taxon>
        <taxon>Neoteleostei</taxon>
        <taxon>Acanthomorphata</taxon>
        <taxon>Eupercaria</taxon>
        <taxon>Perciformes</taxon>
        <taxon>Notothenioidei</taxon>
        <taxon>Channichthyidae</taxon>
        <taxon>Champsocephalus</taxon>
    </lineage>
</organism>
<evidence type="ECO:0000256" key="1">
    <source>
        <dbReference type="SAM" id="MobiDB-lite"/>
    </source>
</evidence>
<protein>
    <submittedName>
        <fullName evidence="2">Uncharacterized protein</fullName>
    </submittedName>
</protein>
<keyword evidence="3" id="KW-1185">Reference proteome</keyword>
<name>A0AAN8D7Q2_9TELE</name>